<protein>
    <submittedName>
        <fullName evidence="1">Uncharacterized protein</fullName>
    </submittedName>
</protein>
<name>A0A9I9ELA6_CUCME</name>
<accession>A0A9I9ELA6</accession>
<dbReference type="Gramene" id="MELO3C035275.2.1">
    <property type="protein sequence ID" value="MELO3C035275.2.1"/>
    <property type="gene ID" value="MELO3C035275.2"/>
</dbReference>
<dbReference type="AlphaFoldDB" id="A0A9I9ELA6"/>
<reference evidence="1" key="1">
    <citation type="submission" date="2023-03" db="UniProtKB">
        <authorList>
            <consortium name="EnsemblPlants"/>
        </authorList>
    </citation>
    <scope>IDENTIFICATION</scope>
</reference>
<dbReference type="EnsemblPlants" id="MELO3C035275.2.1">
    <property type="protein sequence ID" value="MELO3C035275.2.1"/>
    <property type="gene ID" value="MELO3C035275.2"/>
</dbReference>
<proteinExistence type="predicted"/>
<evidence type="ECO:0000313" key="1">
    <source>
        <dbReference type="EnsemblPlants" id="MELO3C035275.2.1"/>
    </source>
</evidence>
<sequence>MYQQHIKCIKPMMCIKCYLIHRVYQQSITSVSTTYQVMRENRSNNARLRDVADDPQQYVRSTYCIPPPVYRGCVRVEEAELDEVYHNVEEVPPTTQS</sequence>
<organism evidence="1">
    <name type="scientific">Cucumis melo</name>
    <name type="common">Muskmelon</name>
    <dbReference type="NCBI Taxonomy" id="3656"/>
    <lineage>
        <taxon>Eukaryota</taxon>
        <taxon>Viridiplantae</taxon>
        <taxon>Streptophyta</taxon>
        <taxon>Embryophyta</taxon>
        <taxon>Tracheophyta</taxon>
        <taxon>Spermatophyta</taxon>
        <taxon>Magnoliopsida</taxon>
        <taxon>eudicotyledons</taxon>
        <taxon>Gunneridae</taxon>
        <taxon>Pentapetalae</taxon>
        <taxon>rosids</taxon>
        <taxon>fabids</taxon>
        <taxon>Cucurbitales</taxon>
        <taxon>Cucurbitaceae</taxon>
        <taxon>Benincaseae</taxon>
        <taxon>Cucumis</taxon>
    </lineage>
</organism>